<dbReference type="EMBL" id="BMKF01000002">
    <property type="protein sequence ID" value="GGB74358.1"/>
    <property type="molecule type" value="Genomic_DNA"/>
</dbReference>
<dbReference type="Pfam" id="PF00293">
    <property type="entry name" value="NUDIX"/>
    <property type="match status" value="1"/>
</dbReference>
<dbReference type="PROSITE" id="PS51462">
    <property type="entry name" value="NUDIX"/>
    <property type="match status" value="1"/>
</dbReference>
<keyword evidence="2" id="KW-0378">Hydrolase</keyword>
<protein>
    <recommendedName>
        <fullName evidence="3">Nudix hydrolase domain-containing protein</fullName>
    </recommendedName>
</protein>
<dbReference type="InterPro" id="IPR015797">
    <property type="entry name" value="NUDIX_hydrolase-like_dom_sf"/>
</dbReference>
<gene>
    <name evidence="4" type="ORF">GCM10011503_23830</name>
</gene>
<comment type="caution">
    <text evidence="4">The sequence shown here is derived from an EMBL/GenBank/DDBJ whole genome shotgun (WGS) entry which is preliminary data.</text>
</comment>
<evidence type="ECO:0000313" key="5">
    <source>
        <dbReference type="Proteomes" id="UP000628854"/>
    </source>
</evidence>
<keyword evidence="5" id="KW-1185">Reference proteome</keyword>
<dbReference type="Gene3D" id="3.90.79.10">
    <property type="entry name" value="Nucleoside Triphosphate Pyrophosphohydrolase"/>
    <property type="match status" value="1"/>
</dbReference>
<evidence type="ECO:0000256" key="2">
    <source>
        <dbReference type="ARBA" id="ARBA00022801"/>
    </source>
</evidence>
<dbReference type="Proteomes" id="UP000628854">
    <property type="component" value="Unassembled WGS sequence"/>
</dbReference>
<evidence type="ECO:0000259" key="3">
    <source>
        <dbReference type="PROSITE" id="PS51462"/>
    </source>
</evidence>
<proteinExistence type="predicted"/>
<feature type="domain" description="Nudix hydrolase" evidence="3">
    <location>
        <begin position="1"/>
        <end position="126"/>
    </location>
</feature>
<organism evidence="4 5">
    <name type="scientific">Henriciella pelagia</name>
    <dbReference type="NCBI Taxonomy" id="1977912"/>
    <lineage>
        <taxon>Bacteria</taxon>
        <taxon>Pseudomonadati</taxon>
        <taxon>Pseudomonadota</taxon>
        <taxon>Alphaproteobacteria</taxon>
        <taxon>Hyphomonadales</taxon>
        <taxon>Hyphomonadaceae</taxon>
        <taxon>Henriciella</taxon>
    </lineage>
</organism>
<name>A0ABQ1JQL6_9PROT</name>
<dbReference type="PANTHER" id="PTHR43046:SF14">
    <property type="entry name" value="MUTT_NUDIX FAMILY PROTEIN"/>
    <property type="match status" value="1"/>
</dbReference>
<reference evidence="5" key="1">
    <citation type="journal article" date="2019" name="Int. J. Syst. Evol. Microbiol.">
        <title>The Global Catalogue of Microorganisms (GCM) 10K type strain sequencing project: providing services to taxonomists for standard genome sequencing and annotation.</title>
        <authorList>
            <consortium name="The Broad Institute Genomics Platform"/>
            <consortium name="The Broad Institute Genome Sequencing Center for Infectious Disease"/>
            <person name="Wu L."/>
            <person name="Ma J."/>
        </authorList>
    </citation>
    <scope>NUCLEOTIDE SEQUENCE [LARGE SCALE GENOMIC DNA]</scope>
    <source>
        <strain evidence="5">CGMCC 1.15928</strain>
    </source>
</reference>
<accession>A0ABQ1JQL6</accession>
<evidence type="ECO:0000256" key="1">
    <source>
        <dbReference type="ARBA" id="ARBA00001946"/>
    </source>
</evidence>
<dbReference type="InterPro" id="IPR000086">
    <property type="entry name" value="NUDIX_hydrolase_dom"/>
</dbReference>
<dbReference type="SUPFAM" id="SSF55811">
    <property type="entry name" value="Nudix"/>
    <property type="match status" value="1"/>
</dbReference>
<evidence type="ECO:0000313" key="4">
    <source>
        <dbReference type="EMBL" id="GGB74358.1"/>
    </source>
</evidence>
<dbReference type="PANTHER" id="PTHR43046">
    <property type="entry name" value="GDP-MANNOSE MANNOSYL HYDROLASE"/>
    <property type="match status" value="1"/>
</dbReference>
<comment type="cofactor">
    <cofactor evidence="1">
        <name>Mg(2+)</name>
        <dbReference type="ChEBI" id="CHEBI:18420"/>
    </cofactor>
</comment>
<sequence>MTLGVRAMLEDSQGRVLLVRHTYTSGLFLPGGGVEKGEIAEVSLRRELIEEAGAEIVGAPRLIGIYSNHRVFPNDHVVLYRLDAEAWQAREPTSRGEISQRLWIDPVSPPEDATPGTKRRLAEVYGGGVSDGYW</sequence>